<dbReference type="EMBL" id="CP159307">
    <property type="protein sequence ID" value="XCH32645.1"/>
    <property type="molecule type" value="Genomic_DNA"/>
</dbReference>
<dbReference type="RefSeq" id="WP_353713918.1">
    <property type="nucleotide sequence ID" value="NZ_CP159307.1"/>
</dbReference>
<dbReference type="Gene3D" id="1.10.3210.10">
    <property type="entry name" value="Hypothetical protein af1432"/>
    <property type="match status" value="1"/>
</dbReference>
<dbReference type="CDD" id="cd00077">
    <property type="entry name" value="HDc"/>
    <property type="match status" value="1"/>
</dbReference>
<protein>
    <submittedName>
        <fullName evidence="4">HD domain-containing phosphohydrolase</fullName>
    </submittedName>
</protein>
<dbReference type="PANTHER" id="PTHR45228:SF5">
    <property type="entry name" value="CYCLIC DI-GMP PHOSPHODIESTERASE VC_1348-RELATED"/>
    <property type="match status" value="1"/>
</dbReference>
<evidence type="ECO:0000259" key="3">
    <source>
        <dbReference type="PROSITE" id="PS51832"/>
    </source>
</evidence>
<evidence type="ECO:0000259" key="2">
    <source>
        <dbReference type="PROSITE" id="PS50110"/>
    </source>
</evidence>
<accession>A0AAU8G8H2</accession>
<dbReference type="SMART" id="SM00471">
    <property type="entry name" value="HDc"/>
    <property type="match status" value="1"/>
</dbReference>
<sequence>MNQVSSKETILIVDDEQIVRRLLHQKLANDGYGCSEAGSVDDALNVLSANREIALVVSDMKMPGKSGMDLLAEVRANYPDTAVIIATALNETATAIECMKQGAYDYLTKPFKLDEVTFSIWRALDKRRLQLENREYRQHLETKVEQQAEKIRASFFNAITALAHALDAKDGYTAGHSQRVSEIAVGIGIELELGHEQLESLRLAGMVHDIGKIGIDGTILHKPGVLSSEERIEMEKHPAIGEHILAPVVEDTSILAMVRNHHERWDGGGYPDGLAATGIPLGARILALADTFDAMTSERPYRIANSLDFAVSEITRCSGSQFDPSVVEAFIKARRVIAEATNN</sequence>
<dbReference type="Pfam" id="PF13487">
    <property type="entry name" value="HD_5"/>
    <property type="match status" value="1"/>
</dbReference>
<dbReference type="Gene3D" id="3.40.50.2300">
    <property type="match status" value="1"/>
</dbReference>
<dbReference type="Gene3D" id="1.20.5.390">
    <property type="entry name" value="L1 transposable element, trimerization domain"/>
    <property type="match status" value="1"/>
</dbReference>
<name>A0AAU8G8H2_9CHLR</name>
<dbReference type="AlphaFoldDB" id="A0AAU8G8H2"/>
<gene>
    <name evidence="4" type="ORF">ABV300_05605</name>
</gene>
<dbReference type="InterPro" id="IPR037522">
    <property type="entry name" value="HD_GYP_dom"/>
</dbReference>
<dbReference type="SUPFAM" id="SSF52172">
    <property type="entry name" value="CheY-like"/>
    <property type="match status" value="1"/>
</dbReference>
<dbReference type="InterPro" id="IPR052020">
    <property type="entry name" value="Cyclic_di-GMP/3'3'-cGAMP_PDE"/>
</dbReference>
<dbReference type="PROSITE" id="PS50110">
    <property type="entry name" value="RESPONSE_REGULATORY"/>
    <property type="match status" value="1"/>
</dbReference>
<dbReference type="PANTHER" id="PTHR45228">
    <property type="entry name" value="CYCLIC DI-GMP PHOSPHODIESTERASE TM_0186-RELATED"/>
    <property type="match status" value="1"/>
</dbReference>
<evidence type="ECO:0000313" key="4">
    <source>
        <dbReference type="EMBL" id="XCH32645.1"/>
    </source>
</evidence>
<feature type="domain" description="HD-GYP" evidence="3">
    <location>
        <begin position="151"/>
        <end position="343"/>
    </location>
</feature>
<organism evidence="4">
    <name type="scientific">Dehalogenimonas sp. 4OHTPN</name>
    <dbReference type="NCBI Taxonomy" id="3166643"/>
    <lineage>
        <taxon>Bacteria</taxon>
        <taxon>Bacillati</taxon>
        <taxon>Chloroflexota</taxon>
        <taxon>Dehalococcoidia</taxon>
        <taxon>Dehalococcoidales</taxon>
        <taxon>Dehalococcoidaceae</taxon>
        <taxon>Dehalogenimonas</taxon>
    </lineage>
</organism>
<feature type="modified residue" description="4-aspartylphosphate" evidence="1">
    <location>
        <position position="59"/>
    </location>
</feature>
<dbReference type="PROSITE" id="PS51832">
    <property type="entry name" value="HD_GYP"/>
    <property type="match status" value="1"/>
</dbReference>
<evidence type="ECO:0000256" key="1">
    <source>
        <dbReference type="PROSITE-ProRule" id="PRU00169"/>
    </source>
</evidence>
<dbReference type="SUPFAM" id="SSF109604">
    <property type="entry name" value="HD-domain/PDEase-like"/>
    <property type="match status" value="1"/>
</dbReference>
<proteinExistence type="predicted"/>
<dbReference type="InterPro" id="IPR001789">
    <property type="entry name" value="Sig_transdc_resp-reg_receiver"/>
</dbReference>
<reference evidence="4" key="1">
    <citation type="submission" date="2024-06" db="EMBL/GenBank/DDBJ databases">
        <title>A Novel Isolate, Dehalogenimonas sp. Strain 4OHTPN, Dechlorinates Aromatic 4 Hydroxy chlorothalonil by a Novel Reductive Dehalogenase.</title>
        <authorList>
            <person name="Liu G."/>
        </authorList>
    </citation>
    <scope>NUCLEOTIDE SEQUENCE</scope>
    <source>
        <strain evidence="4">4OHTPN</strain>
    </source>
</reference>
<dbReference type="InterPro" id="IPR011006">
    <property type="entry name" value="CheY-like_superfamily"/>
</dbReference>
<dbReference type="GO" id="GO:0000160">
    <property type="term" value="P:phosphorelay signal transduction system"/>
    <property type="evidence" value="ECO:0007669"/>
    <property type="project" value="InterPro"/>
</dbReference>
<dbReference type="SMART" id="SM00448">
    <property type="entry name" value="REC"/>
    <property type="match status" value="1"/>
</dbReference>
<keyword evidence="1" id="KW-0597">Phosphoprotein</keyword>
<dbReference type="InterPro" id="IPR003607">
    <property type="entry name" value="HD/PDEase_dom"/>
</dbReference>
<dbReference type="Pfam" id="PF00072">
    <property type="entry name" value="Response_reg"/>
    <property type="match status" value="1"/>
</dbReference>
<feature type="domain" description="Response regulatory" evidence="2">
    <location>
        <begin position="9"/>
        <end position="124"/>
    </location>
</feature>